<dbReference type="AlphaFoldDB" id="A0A2P2LIJ7"/>
<keyword evidence="1" id="KW-0472">Membrane</keyword>
<accession>A0A2P2LIJ7</accession>
<evidence type="ECO:0000256" key="1">
    <source>
        <dbReference type="SAM" id="Phobius"/>
    </source>
</evidence>
<dbReference type="EMBL" id="GGEC01037322">
    <property type="protein sequence ID" value="MBX17806.1"/>
    <property type="molecule type" value="Transcribed_RNA"/>
</dbReference>
<feature type="transmembrane region" description="Helical" evidence="1">
    <location>
        <begin position="45"/>
        <end position="66"/>
    </location>
</feature>
<organism evidence="2">
    <name type="scientific">Rhizophora mucronata</name>
    <name type="common">Asiatic mangrove</name>
    <dbReference type="NCBI Taxonomy" id="61149"/>
    <lineage>
        <taxon>Eukaryota</taxon>
        <taxon>Viridiplantae</taxon>
        <taxon>Streptophyta</taxon>
        <taxon>Embryophyta</taxon>
        <taxon>Tracheophyta</taxon>
        <taxon>Spermatophyta</taxon>
        <taxon>Magnoliopsida</taxon>
        <taxon>eudicotyledons</taxon>
        <taxon>Gunneridae</taxon>
        <taxon>Pentapetalae</taxon>
        <taxon>rosids</taxon>
        <taxon>fabids</taxon>
        <taxon>Malpighiales</taxon>
        <taxon>Rhizophoraceae</taxon>
        <taxon>Rhizophora</taxon>
    </lineage>
</organism>
<reference evidence="2" key="1">
    <citation type="submission" date="2018-02" db="EMBL/GenBank/DDBJ databases">
        <title>Rhizophora mucronata_Transcriptome.</title>
        <authorList>
            <person name="Meera S.P."/>
            <person name="Sreeshan A."/>
            <person name="Augustine A."/>
        </authorList>
    </citation>
    <scope>NUCLEOTIDE SEQUENCE</scope>
    <source>
        <tissue evidence="2">Leaf</tissue>
    </source>
</reference>
<evidence type="ECO:0000313" key="2">
    <source>
        <dbReference type="EMBL" id="MBX17806.1"/>
    </source>
</evidence>
<name>A0A2P2LIJ7_RHIMU</name>
<keyword evidence="1" id="KW-1133">Transmembrane helix</keyword>
<keyword evidence="1" id="KW-0812">Transmembrane</keyword>
<proteinExistence type="predicted"/>
<protein>
    <submittedName>
        <fullName evidence="2">Uncharacterized protein</fullName>
    </submittedName>
</protein>
<sequence>MEKTQNDKRSSKLVIEEWNGSSSTKLCKTATITATSLLSLSIQRLILFLYCHFPFYFPLKYLPFFFSKIRNFL</sequence>